<dbReference type="KEGG" id="sbu:SpiBuddy_1866"/>
<dbReference type="Proteomes" id="UP000008466">
    <property type="component" value="Chromosome"/>
</dbReference>
<accession>F0RWQ9</accession>
<keyword evidence="2" id="KW-1185">Reference proteome</keyword>
<name>F0RWQ9_SPHGB</name>
<proteinExistence type="predicted"/>
<organism evidence="1 2">
    <name type="scientific">Sphaerochaeta globosa (strain ATCC BAA-1886 / DSM 22777 / Buddy)</name>
    <name type="common">Spirochaeta sp. (strain Buddy)</name>
    <dbReference type="NCBI Taxonomy" id="158189"/>
    <lineage>
        <taxon>Bacteria</taxon>
        <taxon>Pseudomonadati</taxon>
        <taxon>Spirochaetota</taxon>
        <taxon>Spirochaetia</taxon>
        <taxon>Spirochaetales</taxon>
        <taxon>Sphaerochaetaceae</taxon>
        <taxon>Sphaerochaeta</taxon>
    </lineage>
</organism>
<evidence type="ECO:0000313" key="1">
    <source>
        <dbReference type="EMBL" id="ADY13690.1"/>
    </source>
</evidence>
<dbReference type="STRING" id="158189.SpiBuddy_1866"/>
<dbReference type="RefSeq" id="WP_013607539.1">
    <property type="nucleotide sequence ID" value="NC_015152.1"/>
</dbReference>
<protein>
    <submittedName>
        <fullName evidence="1">Uncharacterized protein</fullName>
    </submittedName>
</protein>
<sequence>MAYIGVNKAQNESSKFLIDEQANINAFGTVLNTASQVGQAIYSDIKTSQAQDLNRKLSEEFQKVDQEVYGDSSIPPEKRKDVLNERYTTLLDEAKANKKTLPGVFKMLSSNAKERVSKIVENWNAEDFQLALKAKDASIVSMLDSFVTTNDIVTEVKTTGWVKDKDYASVQNDEPMDFTEGFIGNAKQGVPVQENEDSLFDPDMQSLAYSEASEFDIRVAAITKAVKQLYPNNADLQKLTIEQYTNKLRDAVPTQDLELNFSKAFSESDPSAWGSYSEFYKSYAKELDTIQYGGKPVTSEKKRQLLSNLDTMWKGLNARVDTAATEIYNNEIVPVIQELRNAQAINSNSLYTTEDVNKAFDAALQKNPGMAKFIIEERENQLTVAKNNERIIQQRQFKELYITNGERSDEQEQKFFELSKMFSDDEIATLKQQALVQAGNVEAMREFEKSGVSYRTQADTFNEALRTVESSTFGSREELDRSLEQYEGVLGRDQIRALQQAGDSKLGRSDVYNAEAMENAGKELSTQLYRGTLSAASVSEVGKKYGLTVEDNPEFFSSWKNQTDLTTNDNARKMFNSLDFDDSITVEQVKSIAGTFGLGTDSDLYKNMTLKAEQNWQKHLDTIGATSQGFAENTTEEALSSVGAKIADFSNGKVSKSDALTYLQAQRGNLSETDYKNKFNQINNEYLIKKTTSDAIFEDKIFKPFMQDSKTIMPGDTDKRMREAGLNPEDYARDTDYLQMKDTESLNQHAMYVDQYTDNQMYLALRERGLSDASIRELGLTIPDLSFQKTLVWMNENKGTKPQTTEEYARQLVSEASSKMIRGTLPSGTKVDSATSVNGLSKAITESADRIQKDLVAGMKVGARYDNVDAVRDIELAKFTMEDNDFDAFAYRQLMDGKITEKSYLSYIAEDVSVFKGPEYKQFQDALEMFSGYVKEEASYYYDNDDNKIKHDSILIDSTVNGYKAAFLQEYQREAKNANGAPVNANDIAKRVYDRMRDAEYSQIANSVLDIAHMDNMNMYEGLFGTNEGVNFKAYQDYAKGISPSFDEARLGQLLNDPSVAGASYGVDSGGVSKWLGMYDNNADAKTVGNQIVYDVAKHMGFTPPPLDGDFERNFQALLGTLSPYTKSQLTSAVSTAKWATDIVKFAKAELPDDMVKNLDKDGNIVPVFVDRKIGVQIGETILMFDEGGKRGNASFKYITSDKNLKSLETKKSVYENAQKNFSLGVVNAFDQLHIDTHEVIQSDGDNITVNKAFLVERLNVELENRKEDLKGVADNYVSVVNKRSIELEESVGMTQGRYSGVEYFVDEAMIDAATKDGSILRVPLSSFIGSKLIPAVQ</sequence>
<gene>
    <name evidence="1" type="ordered locus">SpiBuddy_1866</name>
</gene>
<reference evidence="2" key="1">
    <citation type="submission" date="2011-02" db="EMBL/GenBank/DDBJ databases">
        <title>Complete sequence of Spirochaeta sp. Buddy.</title>
        <authorList>
            <person name="Lucas S."/>
            <person name="Copeland A."/>
            <person name="Lapidus A."/>
            <person name="Cheng J.-F."/>
            <person name="Goodwin L."/>
            <person name="Pitluck S."/>
            <person name="Zeytun A."/>
            <person name="Detter J.C."/>
            <person name="Han C."/>
            <person name="Tapia R."/>
            <person name="Land M."/>
            <person name="Hauser L."/>
            <person name="Kyrpides N."/>
            <person name="Ivanova N."/>
            <person name="Mikhailova N."/>
            <person name="Pagani I."/>
            <person name="Ritalahti K.M."/>
            <person name="Loeffler F.E."/>
            <person name="Woyke T."/>
        </authorList>
    </citation>
    <scope>NUCLEOTIDE SEQUENCE [LARGE SCALE GENOMIC DNA]</scope>
    <source>
        <strain evidence="2">ATCC BAA-1886 / DSM 22777 / Buddy</strain>
    </source>
</reference>
<dbReference type="EMBL" id="CP002541">
    <property type="protein sequence ID" value="ADY13690.1"/>
    <property type="molecule type" value="Genomic_DNA"/>
</dbReference>
<evidence type="ECO:0000313" key="2">
    <source>
        <dbReference type="Proteomes" id="UP000008466"/>
    </source>
</evidence>
<dbReference type="HOGENOM" id="CLU_258549_0_0_12"/>